<feature type="compositionally biased region" description="Acidic residues" evidence="1">
    <location>
        <begin position="249"/>
        <end position="259"/>
    </location>
</feature>
<proteinExistence type="predicted"/>
<feature type="compositionally biased region" description="Basic and acidic residues" evidence="1">
    <location>
        <begin position="260"/>
        <end position="276"/>
    </location>
</feature>
<name>A0A1H5TIP5_9HYPH</name>
<feature type="compositionally biased region" description="Basic and acidic residues" evidence="1">
    <location>
        <begin position="161"/>
        <end position="170"/>
    </location>
</feature>
<protein>
    <submittedName>
        <fullName evidence="3">Uncharacterized protein</fullName>
    </submittedName>
</protein>
<feature type="compositionally biased region" description="Polar residues" evidence="1">
    <location>
        <begin position="201"/>
        <end position="220"/>
    </location>
</feature>
<dbReference type="RefSeq" id="WP_103871010.1">
    <property type="nucleotide sequence ID" value="NZ_FNUY01000001.1"/>
</dbReference>
<evidence type="ECO:0000256" key="1">
    <source>
        <dbReference type="SAM" id="MobiDB-lite"/>
    </source>
</evidence>
<dbReference type="OrthoDB" id="8455715at2"/>
<reference evidence="3 4" key="1">
    <citation type="submission" date="2016-10" db="EMBL/GenBank/DDBJ databases">
        <authorList>
            <person name="de Groot N.N."/>
        </authorList>
    </citation>
    <scope>NUCLEOTIDE SEQUENCE [LARGE SCALE GENOMIC DNA]</scope>
    <source>
        <strain evidence="3 4">DSM 26656</strain>
    </source>
</reference>
<evidence type="ECO:0000313" key="4">
    <source>
        <dbReference type="Proteomes" id="UP000236743"/>
    </source>
</evidence>
<feature type="region of interest" description="Disordered" evidence="1">
    <location>
        <begin position="161"/>
        <end position="181"/>
    </location>
</feature>
<feature type="compositionally biased region" description="Basic and acidic residues" evidence="1">
    <location>
        <begin position="386"/>
        <end position="399"/>
    </location>
</feature>
<dbReference type="EMBL" id="FNUY01000001">
    <property type="protein sequence ID" value="SEF62636.1"/>
    <property type="molecule type" value="Genomic_DNA"/>
</dbReference>
<feature type="compositionally biased region" description="Basic and acidic residues" evidence="1">
    <location>
        <begin position="317"/>
        <end position="336"/>
    </location>
</feature>
<evidence type="ECO:0000313" key="3">
    <source>
        <dbReference type="EMBL" id="SEF62636.1"/>
    </source>
</evidence>
<feature type="compositionally biased region" description="Low complexity" evidence="1">
    <location>
        <begin position="449"/>
        <end position="466"/>
    </location>
</feature>
<organism evidence="3 4">
    <name type="scientific">Bosea lathyri</name>
    <dbReference type="NCBI Taxonomy" id="1036778"/>
    <lineage>
        <taxon>Bacteria</taxon>
        <taxon>Pseudomonadati</taxon>
        <taxon>Pseudomonadota</taxon>
        <taxon>Alphaproteobacteria</taxon>
        <taxon>Hyphomicrobiales</taxon>
        <taxon>Boseaceae</taxon>
        <taxon>Bosea</taxon>
    </lineage>
</organism>
<keyword evidence="2" id="KW-0472">Membrane</keyword>
<keyword evidence="2" id="KW-1133">Transmembrane helix</keyword>
<feature type="transmembrane region" description="Helical" evidence="2">
    <location>
        <begin position="34"/>
        <end position="57"/>
    </location>
</feature>
<feature type="region of interest" description="Disordered" evidence="1">
    <location>
        <begin position="199"/>
        <end position="466"/>
    </location>
</feature>
<feature type="compositionally biased region" description="Basic and acidic residues" evidence="1">
    <location>
        <begin position="283"/>
        <end position="293"/>
    </location>
</feature>
<dbReference type="AlphaFoldDB" id="A0A1H5TIP5"/>
<evidence type="ECO:0000256" key="2">
    <source>
        <dbReference type="SAM" id="Phobius"/>
    </source>
</evidence>
<keyword evidence="4" id="KW-1185">Reference proteome</keyword>
<dbReference type="Proteomes" id="UP000236743">
    <property type="component" value="Unassembled WGS sequence"/>
</dbReference>
<gene>
    <name evidence="3" type="ORF">SAMN04488115_101673</name>
</gene>
<accession>A0A1H5TIP5</accession>
<keyword evidence="2" id="KW-0812">Transmembrane</keyword>
<sequence length="519" mass="53834">MIAIFVLLGLGFLGGGAAAIVDGLPYLVLERGFTQVIIGTVVATAGVILLALAWVLVEVRRVKATLANAAMAMSVASMASAPQQQDLAVAAHDLMPSRDLPPASGAGMAGAAIGAAAGAGGVLAATHAFQTSSPADAANDEATSAEHASVERDLFGDQAAEKNQVERSEQEPANPPEPAPVLPVAEAYAFPAFDPFASIDAPSTSNAQESSNTQESSNATEPLEDTPAVAAGATELVSDEPAEAIPDTQDTEDAVEETAEDHVPADANRAEAESSEHAGPIDWPDRDAPHVPEPEPVDVGRGTDEFSFLRESLTGRQPERDQAGGRIEPSLEHGDETAAATGDADAWMHPASRRKDPWFGDTPIANDPDQAEPGLDEPDLDAPNTEAHKTEAPKMDAPKMDAPPWPPQTRGAAMSDRDAEEENHSAVDDTGSALSENAHAPFPEHDEATSAAAPEPEASTDAPAASNEGIVGAYQVGDAHFTIYADGSIQARTPDGNYSFASMDELKVYLASEKSRLGA</sequence>